<keyword evidence="2" id="KW-1185">Reference proteome</keyword>
<sequence length="107" mass="12018">MGVVPVCEGPVMTQLHGIELRYVLTMELSANGPATVAQLIDALDRRGFSVRGRPSKAVSDALRWEIARGRVHRLRRGLYKRAYIPHATEYRIINRVRALRVAALLSL</sequence>
<accession>A0A7I7YHT6</accession>
<evidence type="ECO:0000313" key="2">
    <source>
        <dbReference type="Proteomes" id="UP000467385"/>
    </source>
</evidence>
<protein>
    <submittedName>
        <fullName evidence="1">Uncharacterized protein</fullName>
    </submittedName>
</protein>
<dbReference type="EMBL" id="AP022613">
    <property type="protein sequence ID" value="BBZ41219.1"/>
    <property type="molecule type" value="Genomic_DNA"/>
</dbReference>
<dbReference type="AlphaFoldDB" id="A0A7I7YHT6"/>
<proteinExistence type="predicted"/>
<dbReference type="Proteomes" id="UP000467385">
    <property type="component" value="Chromosome"/>
</dbReference>
<gene>
    <name evidence="1" type="ORF">MCNS_42820</name>
</gene>
<organism evidence="1 2">
    <name type="scientific">Mycobacterium conspicuum</name>
    <dbReference type="NCBI Taxonomy" id="44010"/>
    <lineage>
        <taxon>Bacteria</taxon>
        <taxon>Bacillati</taxon>
        <taxon>Actinomycetota</taxon>
        <taxon>Actinomycetes</taxon>
        <taxon>Mycobacteriales</taxon>
        <taxon>Mycobacteriaceae</taxon>
        <taxon>Mycobacterium</taxon>
    </lineage>
</organism>
<name>A0A7I7YHT6_9MYCO</name>
<evidence type="ECO:0000313" key="1">
    <source>
        <dbReference type="EMBL" id="BBZ41219.1"/>
    </source>
</evidence>
<reference evidence="1 2" key="1">
    <citation type="journal article" date="2019" name="Emerg. Microbes Infect.">
        <title>Comprehensive subspecies identification of 175 nontuberculous mycobacteria species based on 7547 genomic profiles.</title>
        <authorList>
            <person name="Matsumoto Y."/>
            <person name="Kinjo T."/>
            <person name="Motooka D."/>
            <person name="Nabeya D."/>
            <person name="Jung N."/>
            <person name="Uechi K."/>
            <person name="Horii T."/>
            <person name="Iida T."/>
            <person name="Fujita J."/>
            <person name="Nakamura S."/>
        </authorList>
    </citation>
    <scope>NUCLEOTIDE SEQUENCE [LARGE SCALE GENOMIC DNA]</scope>
    <source>
        <strain evidence="1 2">JCM 14738</strain>
    </source>
</reference>